<dbReference type="PANTHER" id="PTHR44591:SF3">
    <property type="entry name" value="RESPONSE REGULATORY DOMAIN-CONTAINING PROTEIN"/>
    <property type="match status" value="1"/>
</dbReference>
<dbReference type="InterPro" id="IPR050595">
    <property type="entry name" value="Bact_response_regulator"/>
</dbReference>
<dbReference type="Gene3D" id="3.40.50.2300">
    <property type="match status" value="1"/>
</dbReference>
<reference evidence="4 5" key="1">
    <citation type="submission" date="2018-09" db="EMBL/GenBank/DDBJ databases">
        <authorList>
            <person name="Zhu H."/>
        </authorList>
    </citation>
    <scope>NUCLEOTIDE SEQUENCE [LARGE SCALE GENOMIC DNA]</scope>
    <source>
        <strain evidence="4 5">K2R01-6</strain>
    </source>
</reference>
<dbReference type="GO" id="GO:0000160">
    <property type="term" value="P:phosphorelay signal transduction system"/>
    <property type="evidence" value="ECO:0007669"/>
    <property type="project" value="InterPro"/>
</dbReference>
<keyword evidence="5" id="KW-1185">Reference proteome</keyword>
<dbReference type="EMBL" id="QYUM01000003">
    <property type="protein sequence ID" value="RJF90402.1"/>
    <property type="molecule type" value="Genomic_DNA"/>
</dbReference>
<gene>
    <name evidence="4" type="ORF">D3876_09125</name>
</gene>
<evidence type="ECO:0000259" key="3">
    <source>
        <dbReference type="PROSITE" id="PS50110"/>
    </source>
</evidence>
<feature type="domain" description="Response regulatory" evidence="3">
    <location>
        <begin position="26"/>
        <end position="139"/>
    </location>
</feature>
<dbReference type="OrthoDB" id="9796100at2"/>
<dbReference type="Pfam" id="PF00072">
    <property type="entry name" value="Response_reg"/>
    <property type="match status" value="1"/>
</dbReference>
<evidence type="ECO:0000313" key="5">
    <source>
        <dbReference type="Proteomes" id="UP000286100"/>
    </source>
</evidence>
<evidence type="ECO:0000313" key="4">
    <source>
        <dbReference type="EMBL" id="RJF90402.1"/>
    </source>
</evidence>
<evidence type="ECO:0000256" key="2">
    <source>
        <dbReference type="PROSITE-ProRule" id="PRU00169"/>
    </source>
</evidence>
<dbReference type="AlphaFoldDB" id="A0A418WKE0"/>
<dbReference type="SMART" id="SM00448">
    <property type="entry name" value="REC"/>
    <property type="match status" value="1"/>
</dbReference>
<organism evidence="4 5">
    <name type="scientific">Sphingomonas cavernae</name>
    <dbReference type="NCBI Taxonomy" id="2320861"/>
    <lineage>
        <taxon>Bacteria</taxon>
        <taxon>Pseudomonadati</taxon>
        <taxon>Pseudomonadota</taxon>
        <taxon>Alphaproteobacteria</taxon>
        <taxon>Sphingomonadales</taxon>
        <taxon>Sphingomonadaceae</taxon>
        <taxon>Sphingomonas</taxon>
    </lineage>
</organism>
<evidence type="ECO:0000256" key="1">
    <source>
        <dbReference type="ARBA" id="ARBA00022553"/>
    </source>
</evidence>
<keyword evidence="1 2" id="KW-0597">Phosphoprotein</keyword>
<dbReference type="InterPro" id="IPR001789">
    <property type="entry name" value="Sig_transdc_resp-reg_receiver"/>
</dbReference>
<accession>A0A418WKE0</accession>
<dbReference type="PANTHER" id="PTHR44591">
    <property type="entry name" value="STRESS RESPONSE REGULATOR PROTEIN 1"/>
    <property type="match status" value="1"/>
</dbReference>
<comment type="caution">
    <text evidence="4">The sequence shown here is derived from an EMBL/GenBank/DDBJ whole genome shotgun (WGS) entry which is preliminary data.</text>
</comment>
<name>A0A418WKE0_9SPHN</name>
<dbReference type="SUPFAM" id="SSF52172">
    <property type="entry name" value="CheY-like"/>
    <property type="match status" value="1"/>
</dbReference>
<protein>
    <submittedName>
        <fullName evidence="4">Response regulator</fullName>
    </submittedName>
</protein>
<sequence>MRYGRPPNNPEARYRMGQARVPAGLKVLLVEDNEMLAEAAAELLADMGCAAVHCATSAEAAMDWIDHGGELDLLLTDVVMPGMNGVELAWHVREHRPELPVLLVSGYGDALLVEQQRHFPMLSKPYRSEEMSRAIGGVIGVLAS</sequence>
<feature type="modified residue" description="4-aspartylphosphate" evidence="2">
    <location>
        <position position="77"/>
    </location>
</feature>
<dbReference type="PROSITE" id="PS50110">
    <property type="entry name" value="RESPONSE_REGULATORY"/>
    <property type="match status" value="1"/>
</dbReference>
<proteinExistence type="predicted"/>
<dbReference type="InterPro" id="IPR011006">
    <property type="entry name" value="CheY-like_superfamily"/>
</dbReference>
<dbReference type="Proteomes" id="UP000286100">
    <property type="component" value="Unassembled WGS sequence"/>
</dbReference>